<evidence type="ECO:0000313" key="2">
    <source>
        <dbReference type="Proteomes" id="UP001497382"/>
    </source>
</evidence>
<proteinExistence type="predicted"/>
<dbReference type="EMBL" id="CAXIEN010000049">
    <property type="protein sequence ID" value="CAL1270608.1"/>
    <property type="molecule type" value="Genomic_DNA"/>
</dbReference>
<gene>
    <name evidence="1" type="ORF">LARSCL_LOCUS5392</name>
</gene>
<evidence type="ECO:0000313" key="1">
    <source>
        <dbReference type="EMBL" id="CAL1270608.1"/>
    </source>
</evidence>
<sequence>MVNTNISSLSGNYSRNLVILTLFSYTFGKSLHGWSELGDEIASDSCLQTTSNGGNILFDLKIFLINLDDAAWFTTVAFSSLLEY</sequence>
<dbReference type="AlphaFoldDB" id="A0AAV1ZJL6"/>
<name>A0AAV1ZJL6_9ARAC</name>
<dbReference type="Proteomes" id="UP001497382">
    <property type="component" value="Unassembled WGS sequence"/>
</dbReference>
<accession>A0AAV1ZJL6</accession>
<reference evidence="1 2" key="1">
    <citation type="submission" date="2024-04" db="EMBL/GenBank/DDBJ databases">
        <authorList>
            <person name="Rising A."/>
            <person name="Reimegard J."/>
            <person name="Sonavane S."/>
            <person name="Akerstrom W."/>
            <person name="Nylinder S."/>
            <person name="Hedman E."/>
            <person name="Kallberg Y."/>
        </authorList>
    </citation>
    <scope>NUCLEOTIDE SEQUENCE [LARGE SCALE GENOMIC DNA]</scope>
</reference>
<organism evidence="1 2">
    <name type="scientific">Larinioides sclopetarius</name>
    <dbReference type="NCBI Taxonomy" id="280406"/>
    <lineage>
        <taxon>Eukaryota</taxon>
        <taxon>Metazoa</taxon>
        <taxon>Ecdysozoa</taxon>
        <taxon>Arthropoda</taxon>
        <taxon>Chelicerata</taxon>
        <taxon>Arachnida</taxon>
        <taxon>Araneae</taxon>
        <taxon>Araneomorphae</taxon>
        <taxon>Entelegynae</taxon>
        <taxon>Araneoidea</taxon>
        <taxon>Araneidae</taxon>
        <taxon>Larinioides</taxon>
    </lineage>
</organism>
<comment type="caution">
    <text evidence="1">The sequence shown here is derived from an EMBL/GenBank/DDBJ whole genome shotgun (WGS) entry which is preliminary data.</text>
</comment>
<protein>
    <submittedName>
        <fullName evidence="1">Uncharacterized protein</fullName>
    </submittedName>
</protein>
<keyword evidence="2" id="KW-1185">Reference proteome</keyword>